<dbReference type="Proteomes" id="UP000660262">
    <property type="component" value="Unassembled WGS sequence"/>
</dbReference>
<feature type="transmembrane region" description="Helical" evidence="5">
    <location>
        <begin position="65"/>
        <end position="85"/>
    </location>
</feature>
<keyword evidence="8" id="KW-1185">Reference proteome</keyword>
<organism evidence="7 8">
    <name type="scientific">Pycnococcus provasolii</name>
    <dbReference type="NCBI Taxonomy" id="41880"/>
    <lineage>
        <taxon>Eukaryota</taxon>
        <taxon>Viridiplantae</taxon>
        <taxon>Chlorophyta</taxon>
        <taxon>Pseudoscourfieldiophyceae</taxon>
        <taxon>Pseudoscourfieldiales</taxon>
        <taxon>Pycnococcaceae</taxon>
        <taxon>Pycnococcus</taxon>
    </lineage>
</organism>
<keyword evidence="2 5" id="KW-0812">Transmembrane</keyword>
<dbReference type="InterPro" id="IPR003807">
    <property type="entry name" value="DUF202"/>
</dbReference>
<evidence type="ECO:0000256" key="3">
    <source>
        <dbReference type="ARBA" id="ARBA00022989"/>
    </source>
</evidence>
<dbReference type="Pfam" id="PF02656">
    <property type="entry name" value="DUF202"/>
    <property type="match status" value="1"/>
</dbReference>
<reference evidence="7" key="1">
    <citation type="submission" date="2020-10" db="EMBL/GenBank/DDBJ databases">
        <title>Unveiling of a novel bifunctional photoreceptor, Dualchrome1, isolated from a cosmopolitan green alga.</title>
        <authorList>
            <person name="Suzuki S."/>
            <person name="Kawachi M."/>
        </authorList>
    </citation>
    <scope>NUCLEOTIDE SEQUENCE</scope>
    <source>
        <strain evidence="7">NIES 2893</strain>
    </source>
</reference>
<keyword evidence="3 5" id="KW-1133">Transmembrane helix</keyword>
<evidence type="ECO:0000256" key="1">
    <source>
        <dbReference type="ARBA" id="ARBA00004127"/>
    </source>
</evidence>
<evidence type="ECO:0000256" key="4">
    <source>
        <dbReference type="ARBA" id="ARBA00023136"/>
    </source>
</evidence>
<evidence type="ECO:0000259" key="6">
    <source>
        <dbReference type="Pfam" id="PF02656"/>
    </source>
</evidence>
<dbReference type="OrthoDB" id="2243669at2759"/>
<evidence type="ECO:0000256" key="2">
    <source>
        <dbReference type="ARBA" id="ARBA00022692"/>
    </source>
</evidence>
<feature type="transmembrane region" description="Helical" evidence="5">
    <location>
        <begin position="118"/>
        <end position="146"/>
    </location>
</feature>
<protein>
    <recommendedName>
        <fullName evidence="6">DUF202 domain-containing protein</fullName>
    </recommendedName>
</protein>
<keyword evidence="4 5" id="KW-0472">Membrane</keyword>
<proteinExistence type="predicted"/>
<evidence type="ECO:0000313" key="7">
    <source>
        <dbReference type="EMBL" id="GHP11706.1"/>
    </source>
</evidence>
<dbReference type="GO" id="GO:0012505">
    <property type="term" value="C:endomembrane system"/>
    <property type="evidence" value="ECO:0007669"/>
    <property type="project" value="UniProtKB-SubCell"/>
</dbReference>
<name>A0A830HWA1_9CHLO</name>
<feature type="domain" description="DUF202" evidence="6">
    <location>
        <begin position="9"/>
        <end position="92"/>
    </location>
</feature>
<sequence>MAASVQANVFFANERTYVSWMHMATTMAGVGSTLVGVMAPSAIMTMNRGSSDATTSSALLANVRFSFFVSVVLLVVALIVAIYAIRLFHHRTRVLKLSEDDQNMGRSDLAAINTIPQVVVGCFVALGMLSIFVVGFWQLIICIRFIHSHDASKKWYHYYYYAR</sequence>
<dbReference type="AlphaFoldDB" id="A0A830HWA1"/>
<evidence type="ECO:0000256" key="5">
    <source>
        <dbReference type="SAM" id="Phobius"/>
    </source>
</evidence>
<comment type="caution">
    <text evidence="7">The sequence shown here is derived from an EMBL/GenBank/DDBJ whole genome shotgun (WGS) entry which is preliminary data.</text>
</comment>
<comment type="subcellular location">
    <subcellularLocation>
        <location evidence="1">Endomembrane system</location>
        <topology evidence="1">Multi-pass membrane protein</topology>
    </subcellularLocation>
</comment>
<gene>
    <name evidence="7" type="ORF">PPROV_001043400</name>
</gene>
<feature type="transmembrane region" description="Helical" evidence="5">
    <location>
        <begin position="20"/>
        <end position="44"/>
    </location>
</feature>
<accession>A0A830HWA1</accession>
<evidence type="ECO:0000313" key="8">
    <source>
        <dbReference type="Proteomes" id="UP000660262"/>
    </source>
</evidence>
<dbReference type="EMBL" id="BNJQ01000036">
    <property type="protein sequence ID" value="GHP11706.1"/>
    <property type="molecule type" value="Genomic_DNA"/>
</dbReference>